<dbReference type="InterPro" id="IPR036866">
    <property type="entry name" value="RibonucZ/Hydroxyglut_hydro"/>
</dbReference>
<dbReference type="PANTHER" id="PTHR42663:SF4">
    <property type="entry name" value="SLL1036 PROTEIN"/>
    <property type="match status" value="1"/>
</dbReference>
<proteinExistence type="predicted"/>
<name>A0A9D5JTN8_9BACT</name>
<feature type="domain" description="Metallo-beta-lactamase" evidence="1">
    <location>
        <begin position="68"/>
        <end position="209"/>
    </location>
</feature>
<dbReference type="PANTHER" id="PTHR42663">
    <property type="entry name" value="HYDROLASE C777.06C-RELATED-RELATED"/>
    <property type="match status" value="1"/>
</dbReference>
<dbReference type="EMBL" id="WJJP01000168">
    <property type="protein sequence ID" value="MBD3323975.1"/>
    <property type="molecule type" value="Genomic_DNA"/>
</dbReference>
<dbReference type="InterPro" id="IPR001279">
    <property type="entry name" value="Metallo-B-lactamas"/>
</dbReference>
<reference evidence="2" key="1">
    <citation type="submission" date="2019-11" db="EMBL/GenBank/DDBJ databases">
        <title>Microbial mats filling the niche in hypersaline microbial mats.</title>
        <authorList>
            <person name="Wong H.L."/>
            <person name="Macleod F.I."/>
            <person name="White R.A. III"/>
            <person name="Burns B.P."/>
        </authorList>
    </citation>
    <scope>NUCLEOTIDE SEQUENCE</scope>
    <source>
        <strain evidence="2">Rbin_158</strain>
    </source>
</reference>
<evidence type="ECO:0000259" key="1">
    <source>
        <dbReference type="Pfam" id="PF12706"/>
    </source>
</evidence>
<dbReference type="AlphaFoldDB" id="A0A9D5JTN8"/>
<evidence type="ECO:0000313" key="3">
    <source>
        <dbReference type="Proteomes" id="UP000649604"/>
    </source>
</evidence>
<dbReference type="SUPFAM" id="SSF56281">
    <property type="entry name" value="Metallo-hydrolase/oxidoreductase"/>
    <property type="match status" value="1"/>
</dbReference>
<dbReference type="Proteomes" id="UP000649604">
    <property type="component" value="Unassembled WGS sequence"/>
</dbReference>
<evidence type="ECO:0000313" key="2">
    <source>
        <dbReference type="EMBL" id="MBD3323975.1"/>
    </source>
</evidence>
<sequence length="311" mass="35715">MTATIYFQLLGTRGSRPILARDFVEFGGNTTAYKIWADSLFPIYVDGGSGLFREGARLDAQIKQFTFLLTHAHWDHILAFPFFKPLYHPNTYARFWGSPSFKKTFEELFKHQFQADAFPVNYSEIPSTIKFTAIRSQQTFNILPPPAFQKRQNPHPSSADQGYTISTYQINHPGFDLGYRITYQTKSIVILTDIAPITSNHLGHGMQNFTKSDEDDYYQGLIEFCWKADLLLHDTHFNEHTIKGKENWGHSTEIMATRLAMQSQVKQLILGHHAPEDNDAMILQKLDRARQYSKHSGLHVIISKEDEILTV</sequence>
<protein>
    <recommendedName>
        <fullName evidence="1">Metallo-beta-lactamase domain-containing protein</fullName>
    </recommendedName>
</protein>
<dbReference type="Pfam" id="PF12706">
    <property type="entry name" value="Lactamase_B_2"/>
    <property type="match status" value="1"/>
</dbReference>
<accession>A0A9D5JTN8</accession>
<comment type="caution">
    <text evidence="2">The sequence shown here is derived from an EMBL/GenBank/DDBJ whole genome shotgun (WGS) entry which is preliminary data.</text>
</comment>
<dbReference type="CDD" id="cd07715">
    <property type="entry name" value="TaR3-like_MBL-fold"/>
    <property type="match status" value="1"/>
</dbReference>
<dbReference type="Gene3D" id="3.60.15.10">
    <property type="entry name" value="Ribonuclease Z/Hydroxyacylglutathione hydrolase-like"/>
    <property type="match status" value="1"/>
</dbReference>
<gene>
    <name evidence="2" type="ORF">GF339_05285</name>
</gene>
<organism evidence="2 3">
    <name type="scientific">candidate division KSB3 bacterium</name>
    <dbReference type="NCBI Taxonomy" id="2044937"/>
    <lineage>
        <taxon>Bacteria</taxon>
        <taxon>candidate division KSB3</taxon>
    </lineage>
</organism>